<evidence type="ECO:0000313" key="5">
    <source>
        <dbReference type="EMBL" id="TPE52822.1"/>
    </source>
</evidence>
<comment type="caution">
    <text evidence="5">The sequence shown here is derived from an EMBL/GenBank/DDBJ whole genome shotgun (WGS) entry which is preliminary data.</text>
</comment>
<evidence type="ECO:0000313" key="6">
    <source>
        <dbReference type="Proteomes" id="UP000315901"/>
    </source>
</evidence>
<organism evidence="5 6">
    <name type="scientific">Maribrevibacterium harenarium</name>
    <dbReference type="NCBI Taxonomy" id="2589817"/>
    <lineage>
        <taxon>Bacteria</taxon>
        <taxon>Pseudomonadati</taxon>
        <taxon>Pseudomonadota</taxon>
        <taxon>Gammaproteobacteria</taxon>
        <taxon>Oceanospirillales</taxon>
        <taxon>Oceanospirillaceae</taxon>
        <taxon>Maribrevibacterium</taxon>
    </lineage>
</organism>
<feature type="signal peptide" evidence="4">
    <location>
        <begin position="1"/>
        <end position="29"/>
    </location>
</feature>
<dbReference type="PANTHER" id="PTHR35089:SF1">
    <property type="entry name" value="CHAPERONE PROTEIN SKP"/>
    <property type="match status" value="1"/>
</dbReference>
<dbReference type="SUPFAM" id="SSF111384">
    <property type="entry name" value="OmpH-like"/>
    <property type="match status" value="1"/>
</dbReference>
<dbReference type="GO" id="GO:0005829">
    <property type="term" value="C:cytosol"/>
    <property type="evidence" value="ECO:0007669"/>
    <property type="project" value="TreeGrafter"/>
</dbReference>
<dbReference type="AlphaFoldDB" id="A0A501WVQ8"/>
<evidence type="ECO:0000256" key="3">
    <source>
        <dbReference type="SAM" id="Coils"/>
    </source>
</evidence>
<dbReference type="GO" id="GO:0051082">
    <property type="term" value="F:unfolded protein binding"/>
    <property type="evidence" value="ECO:0007669"/>
    <property type="project" value="InterPro"/>
</dbReference>
<dbReference type="Proteomes" id="UP000315901">
    <property type="component" value="Unassembled WGS sequence"/>
</dbReference>
<evidence type="ECO:0000256" key="1">
    <source>
        <dbReference type="ARBA" id="ARBA00009091"/>
    </source>
</evidence>
<dbReference type="InterPro" id="IPR024930">
    <property type="entry name" value="Skp_dom_sf"/>
</dbReference>
<dbReference type="SMART" id="SM00935">
    <property type="entry name" value="OmpH"/>
    <property type="match status" value="1"/>
</dbReference>
<accession>A0A501WVQ8</accession>
<dbReference type="GO" id="GO:0050821">
    <property type="term" value="P:protein stabilization"/>
    <property type="evidence" value="ECO:0007669"/>
    <property type="project" value="TreeGrafter"/>
</dbReference>
<name>A0A501WVQ8_9GAMM</name>
<dbReference type="EMBL" id="VFRR01000011">
    <property type="protein sequence ID" value="TPE52822.1"/>
    <property type="molecule type" value="Genomic_DNA"/>
</dbReference>
<protein>
    <submittedName>
        <fullName evidence="5">OmpH family outer membrane protein</fullName>
    </submittedName>
</protein>
<gene>
    <name evidence="5" type="ORF">FJM67_07350</name>
</gene>
<proteinExistence type="inferred from homology"/>
<reference evidence="5 6" key="1">
    <citation type="submission" date="2019-06" db="EMBL/GenBank/DDBJ databases">
        <title>A novel bacterium of genus Marinomonas, isolated from coastal sand.</title>
        <authorList>
            <person name="Huang H."/>
            <person name="Mo K."/>
            <person name="Hu Y."/>
        </authorList>
    </citation>
    <scope>NUCLEOTIDE SEQUENCE [LARGE SCALE GENOMIC DNA]</scope>
    <source>
        <strain evidence="5 6">HB171799</strain>
    </source>
</reference>
<keyword evidence="6" id="KW-1185">Reference proteome</keyword>
<dbReference type="Gene3D" id="3.30.910.20">
    <property type="entry name" value="Skp domain"/>
    <property type="match status" value="1"/>
</dbReference>
<dbReference type="PANTHER" id="PTHR35089">
    <property type="entry name" value="CHAPERONE PROTEIN SKP"/>
    <property type="match status" value="1"/>
</dbReference>
<comment type="similarity">
    <text evidence="1">Belongs to the Skp family.</text>
</comment>
<dbReference type="OrthoDB" id="6107787at2"/>
<feature type="coiled-coil region" evidence="3">
    <location>
        <begin position="58"/>
        <end position="122"/>
    </location>
</feature>
<dbReference type="Pfam" id="PF03938">
    <property type="entry name" value="OmpH"/>
    <property type="match status" value="1"/>
</dbReference>
<sequence>MTGVVMTFRKFRQQCLAALLMLVTLPVWAANIAGVDFQFALLNSESGRAAAQEPQAQVRLMEQRLAEEKQSLQNDINEFQRNELTLSVDEANQQKQQLAQREQQLRNMAASMQRQAQKMEQDLLKQLQPAGEAALKALIAERQLDLVLSRQAAVFANETVDITQALMQKLNETN</sequence>
<keyword evidence="2 4" id="KW-0732">Signal</keyword>
<evidence type="ECO:0000256" key="4">
    <source>
        <dbReference type="SAM" id="SignalP"/>
    </source>
</evidence>
<keyword evidence="3" id="KW-0175">Coiled coil</keyword>
<dbReference type="InterPro" id="IPR005632">
    <property type="entry name" value="Chaperone_Skp"/>
</dbReference>
<evidence type="ECO:0000256" key="2">
    <source>
        <dbReference type="ARBA" id="ARBA00022729"/>
    </source>
</evidence>
<feature type="chain" id="PRO_5021212170" evidence="4">
    <location>
        <begin position="30"/>
        <end position="174"/>
    </location>
</feature>